<feature type="compositionally biased region" description="Acidic residues" evidence="1">
    <location>
        <begin position="1"/>
        <end position="13"/>
    </location>
</feature>
<dbReference type="EMBL" id="AOIL01000037">
    <property type="protein sequence ID" value="ELY91476.1"/>
    <property type="molecule type" value="Genomic_DNA"/>
</dbReference>
<evidence type="ECO:0000313" key="2">
    <source>
        <dbReference type="EMBL" id="ELY91476.1"/>
    </source>
</evidence>
<sequence>MDEAFGVEPDEQADNAPPDPSKLDPLTKDEAEYERDPDGNLKPNAHAVQYNGEWRRVTVRPLLPTDQVELENKFKGREDVDFEEINPILENHIEEPAGVDWEFAKPDVFMPCLMALMEEFTGGADNEFYEGVEEELEKRDGGEGN</sequence>
<accession>L9ZZH9</accession>
<dbReference type="STRING" id="1230458.C484_10626"/>
<protein>
    <submittedName>
        <fullName evidence="2">Uncharacterized protein</fullName>
    </submittedName>
</protein>
<evidence type="ECO:0000313" key="3">
    <source>
        <dbReference type="Proteomes" id="UP000011648"/>
    </source>
</evidence>
<dbReference type="Proteomes" id="UP000011648">
    <property type="component" value="Unassembled WGS sequence"/>
</dbReference>
<comment type="caution">
    <text evidence="2">The sequence shown here is derived from an EMBL/GenBank/DDBJ whole genome shotgun (WGS) entry which is preliminary data.</text>
</comment>
<dbReference type="AlphaFoldDB" id="L9ZZH9"/>
<proteinExistence type="predicted"/>
<feature type="region of interest" description="Disordered" evidence="1">
    <location>
        <begin position="1"/>
        <end position="45"/>
    </location>
</feature>
<reference evidence="2 3" key="1">
    <citation type="journal article" date="2014" name="PLoS Genet.">
        <title>Phylogenetically driven sequencing of extremely halophilic archaea reveals strategies for static and dynamic osmo-response.</title>
        <authorList>
            <person name="Becker E.A."/>
            <person name="Seitzer P.M."/>
            <person name="Tritt A."/>
            <person name="Larsen D."/>
            <person name="Krusor M."/>
            <person name="Yao A.I."/>
            <person name="Wu D."/>
            <person name="Madern D."/>
            <person name="Eisen J.A."/>
            <person name="Darling A.E."/>
            <person name="Facciotti M.T."/>
        </authorList>
    </citation>
    <scope>NUCLEOTIDE SEQUENCE [LARGE SCALE GENOMIC DNA]</scope>
    <source>
        <strain evidence="2 3">DSM 12281</strain>
    </source>
</reference>
<gene>
    <name evidence="2" type="ORF">C484_10626</name>
</gene>
<organism evidence="2 3">
    <name type="scientific">Natrialba taiwanensis DSM 12281</name>
    <dbReference type="NCBI Taxonomy" id="1230458"/>
    <lineage>
        <taxon>Archaea</taxon>
        <taxon>Methanobacteriati</taxon>
        <taxon>Methanobacteriota</taxon>
        <taxon>Stenosarchaea group</taxon>
        <taxon>Halobacteria</taxon>
        <taxon>Halobacteriales</taxon>
        <taxon>Natrialbaceae</taxon>
        <taxon>Natrialba</taxon>
    </lineage>
</organism>
<dbReference type="PATRIC" id="fig|1230458.4.peg.2136"/>
<feature type="compositionally biased region" description="Basic and acidic residues" evidence="1">
    <location>
        <begin position="21"/>
        <end position="39"/>
    </location>
</feature>
<keyword evidence="3" id="KW-1185">Reference proteome</keyword>
<evidence type="ECO:0000256" key="1">
    <source>
        <dbReference type="SAM" id="MobiDB-lite"/>
    </source>
</evidence>
<name>L9ZZH9_9EURY</name>